<reference evidence="1 2" key="1">
    <citation type="journal article" date="2012" name="Proc. Natl. Acad. Sci. U.S.A.">
        <title>Comparative genomics of Ceriporiopsis subvermispora and Phanerochaete chrysosporium provide insight into selective ligninolysis.</title>
        <authorList>
            <person name="Fernandez-Fueyo E."/>
            <person name="Ruiz-Duenas F.J."/>
            <person name="Ferreira P."/>
            <person name="Floudas D."/>
            <person name="Hibbett D.S."/>
            <person name="Canessa P."/>
            <person name="Larrondo L.F."/>
            <person name="James T.Y."/>
            <person name="Seelenfreund D."/>
            <person name="Lobos S."/>
            <person name="Polanco R."/>
            <person name="Tello M."/>
            <person name="Honda Y."/>
            <person name="Watanabe T."/>
            <person name="Watanabe T."/>
            <person name="Ryu J.S."/>
            <person name="Kubicek C.P."/>
            <person name="Schmoll M."/>
            <person name="Gaskell J."/>
            <person name="Hammel K.E."/>
            <person name="St John F.J."/>
            <person name="Vanden Wymelenberg A."/>
            <person name="Sabat G."/>
            <person name="Splinter BonDurant S."/>
            <person name="Syed K."/>
            <person name="Yadav J.S."/>
            <person name="Doddapaneni H."/>
            <person name="Subramanian V."/>
            <person name="Lavin J.L."/>
            <person name="Oguiza J.A."/>
            <person name="Perez G."/>
            <person name="Pisabarro A.G."/>
            <person name="Ramirez L."/>
            <person name="Santoyo F."/>
            <person name="Master E."/>
            <person name="Coutinho P.M."/>
            <person name="Henrissat B."/>
            <person name="Lombard V."/>
            <person name="Magnuson J.K."/>
            <person name="Kuees U."/>
            <person name="Hori C."/>
            <person name="Igarashi K."/>
            <person name="Samejima M."/>
            <person name="Held B.W."/>
            <person name="Barry K.W."/>
            <person name="LaButti K.M."/>
            <person name="Lapidus A."/>
            <person name="Lindquist E.A."/>
            <person name="Lucas S.M."/>
            <person name="Riley R."/>
            <person name="Salamov A.A."/>
            <person name="Hoffmeister D."/>
            <person name="Schwenk D."/>
            <person name="Hadar Y."/>
            <person name="Yarden O."/>
            <person name="de Vries R.P."/>
            <person name="Wiebenga A."/>
            <person name="Stenlid J."/>
            <person name="Eastwood D."/>
            <person name="Grigoriev I.V."/>
            <person name="Berka R.M."/>
            <person name="Blanchette R.A."/>
            <person name="Kersten P."/>
            <person name="Martinez A.T."/>
            <person name="Vicuna R."/>
            <person name="Cullen D."/>
        </authorList>
    </citation>
    <scope>NUCLEOTIDE SEQUENCE [LARGE SCALE GENOMIC DNA]</scope>
    <source>
        <strain evidence="1 2">B</strain>
    </source>
</reference>
<organism evidence="1 2">
    <name type="scientific">Ceriporiopsis subvermispora (strain B)</name>
    <name type="common">White-rot fungus</name>
    <name type="synonym">Gelatoporia subvermispora</name>
    <dbReference type="NCBI Taxonomy" id="914234"/>
    <lineage>
        <taxon>Eukaryota</taxon>
        <taxon>Fungi</taxon>
        <taxon>Dikarya</taxon>
        <taxon>Basidiomycota</taxon>
        <taxon>Agaricomycotina</taxon>
        <taxon>Agaricomycetes</taxon>
        <taxon>Polyporales</taxon>
        <taxon>Gelatoporiaceae</taxon>
        <taxon>Gelatoporia</taxon>
    </lineage>
</organism>
<sequence length="204" mass="21128">MSYRSDYSPSPRRHYRRRHSVGALVDGAVDSLRGGWNGSMTGAAYGGLGVCSTPGGPYGSMPYGQYGNTVISAPAVVAQPLAANTVGYSNSSMVVTPQTTTTALPTQVGVAPQMVSTGASLAQPGISAVAPQVAGTYPMGYSTGYYGPGCGSSYGYGYGGVGAYGTRGFSAVNGMPVPQGSTVIVQREPSHRHRHHHQDYAYDY</sequence>
<proteinExistence type="predicted"/>
<protein>
    <submittedName>
        <fullName evidence="1">Uncharacterized protein</fullName>
    </submittedName>
</protein>
<accession>M2RJU8</accession>
<name>M2RJU8_CERS8</name>
<evidence type="ECO:0000313" key="2">
    <source>
        <dbReference type="Proteomes" id="UP000016930"/>
    </source>
</evidence>
<keyword evidence="2" id="KW-1185">Reference proteome</keyword>
<evidence type="ECO:0000313" key="1">
    <source>
        <dbReference type="EMBL" id="EMD38742.1"/>
    </source>
</evidence>
<dbReference type="EMBL" id="KB445794">
    <property type="protein sequence ID" value="EMD38742.1"/>
    <property type="molecule type" value="Genomic_DNA"/>
</dbReference>
<dbReference type="OrthoDB" id="10642540at2759"/>
<dbReference type="AlphaFoldDB" id="M2RJU8"/>
<dbReference type="HOGENOM" id="CLU_1343087_0_0_1"/>
<dbReference type="Proteomes" id="UP000016930">
    <property type="component" value="Unassembled WGS sequence"/>
</dbReference>
<gene>
    <name evidence="1" type="ORF">CERSUDRAFT_92780</name>
</gene>